<proteinExistence type="predicted"/>
<feature type="compositionally biased region" description="Basic and acidic residues" evidence="1">
    <location>
        <begin position="324"/>
        <end position="339"/>
    </location>
</feature>
<reference evidence="2 3" key="2">
    <citation type="submission" date="2020-03" db="EMBL/GenBank/DDBJ databases">
        <authorList>
            <person name="Ichikawa N."/>
            <person name="Kimura A."/>
            <person name="Kitahashi Y."/>
            <person name="Uohara A."/>
        </authorList>
    </citation>
    <scope>NUCLEOTIDE SEQUENCE [LARGE SCALE GENOMIC DNA]</scope>
    <source>
        <strain evidence="2 3">NBRC 105367</strain>
    </source>
</reference>
<feature type="region of interest" description="Disordered" evidence="1">
    <location>
        <begin position="1"/>
        <end position="421"/>
    </location>
</feature>
<keyword evidence="3" id="KW-1185">Reference proteome</keyword>
<dbReference type="AlphaFoldDB" id="A0A6F8Z0T3"/>
<sequence length="421" mass="44255">MPPREPPRAGARVIPWPPRACRARGGQVGHGDGAGGGRGRQEQEGGYHQSGRQADELRRHADQAGADREAEVSDGGDPGDRRGRALAGEAAGRREDGRQGVREAGAEQGEPDHPGGGRLADHADQQAGRGAEQGAAERADGAVPLAQPVSGEPPDDHHRGERAEPEGRDAGAGAQLVAEEDRAPVADAAFGQGAAEGEQAERQQLRGPPLRAGCPRPLGPGPGAHVYSGREEHAAGRRPAGRAGERDGHEVRPHAEAGVRGERAGAGAGDDAHAVHRVQAGEERLPVPHLDRGAVRVDRDVHDAVEDAEEHQAHGEALHAAGQCRRDERHGEQREEHPQRGPAPQAGHDHRAHLEAEHRAEVLGHQRRRQSPVAELEAVLDRGYPGGPAGEEQAGQEEDDGQANPGPAGLAHVRSPSAVRW</sequence>
<evidence type="ECO:0000313" key="3">
    <source>
        <dbReference type="Proteomes" id="UP000503011"/>
    </source>
</evidence>
<dbReference type="EMBL" id="AP022871">
    <property type="protein sequence ID" value="BCB91934.1"/>
    <property type="molecule type" value="Genomic_DNA"/>
</dbReference>
<evidence type="ECO:0000256" key="1">
    <source>
        <dbReference type="SAM" id="MobiDB-lite"/>
    </source>
</evidence>
<evidence type="ECO:0000313" key="2">
    <source>
        <dbReference type="EMBL" id="BCB91934.1"/>
    </source>
</evidence>
<dbReference type="Proteomes" id="UP000503011">
    <property type="component" value="Chromosome"/>
</dbReference>
<feature type="compositionally biased region" description="Basic and acidic residues" evidence="1">
    <location>
        <begin position="91"/>
        <end position="124"/>
    </location>
</feature>
<feature type="compositionally biased region" description="Basic and acidic residues" evidence="1">
    <location>
        <begin position="243"/>
        <end position="263"/>
    </location>
</feature>
<accession>A0A6F8Z0T3</accession>
<feature type="compositionally biased region" description="Basic and acidic residues" evidence="1">
    <location>
        <begin position="347"/>
        <end position="364"/>
    </location>
</feature>
<feature type="compositionally biased region" description="Basic and acidic residues" evidence="1">
    <location>
        <begin position="154"/>
        <end position="169"/>
    </location>
</feature>
<feature type="compositionally biased region" description="Basic and acidic residues" evidence="1">
    <location>
        <begin position="270"/>
        <end position="317"/>
    </location>
</feature>
<protein>
    <submittedName>
        <fullName evidence="2">Uncharacterized protein</fullName>
    </submittedName>
</protein>
<feature type="compositionally biased region" description="Low complexity" evidence="1">
    <location>
        <begin position="125"/>
        <end position="134"/>
    </location>
</feature>
<feature type="compositionally biased region" description="Low complexity" evidence="1">
    <location>
        <begin position="186"/>
        <end position="197"/>
    </location>
</feature>
<name>A0A6F8Z0T3_9ACTN</name>
<reference evidence="2 3" key="1">
    <citation type="submission" date="2020-03" db="EMBL/GenBank/DDBJ databases">
        <title>Whole genome shotgun sequence of Phytohabitans suffuscus NBRC 105367.</title>
        <authorList>
            <person name="Komaki H."/>
            <person name="Tamura T."/>
        </authorList>
    </citation>
    <scope>NUCLEOTIDE SEQUENCE [LARGE SCALE GENOMIC DNA]</scope>
    <source>
        <strain evidence="2 3">NBRC 105367</strain>
    </source>
</reference>
<organism evidence="2 3">
    <name type="scientific">Phytohabitans suffuscus</name>
    <dbReference type="NCBI Taxonomy" id="624315"/>
    <lineage>
        <taxon>Bacteria</taxon>
        <taxon>Bacillati</taxon>
        <taxon>Actinomycetota</taxon>
        <taxon>Actinomycetes</taxon>
        <taxon>Micromonosporales</taxon>
        <taxon>Micromonosporaceae</taxon>
    </lineage>
</organism>
<gene>
    <name evidence="2" type="ORF">Psuf_092470</name>
</gene>
<feature type="compositionally biased region" description="Basic and acidic residues" evidence="1">
    <location>
        <begin position="53"/>
        <end position="71"/>
    </location>
</feature>
<dbReference type="KEGG" id="psuu:Psuf_092470"/>
<feature type="compositionally biased region" description="Gly residues" evidence="1">
    <location>
        <begin position="26"/>
        <end position="38"/>
    </location>
</feature>